<evidence type="ECO:0000313" key="1">
    <source>
        <dbReference type="EnsemblPlants" id="MELO3C027531.2.1"/>
    </source>
</evidence>
<dbReference type="EnsemblPlants" id="MELO3C027531.2.1">
    <property type="protein sequence ID" value="MELO3C027531.2.1"/>
    <property type="gene ID" value="MELO3C027531.2"/>
</dbReference>
<organism evidence="1">
    <name type="scientific">Cucumis melo</name>
    <name type="common">Muskmelon</name>
    <dbReference type="NCBI Taxonomy" id="3656"/>
    <lineage>
        <taxon>Eukaryota</taxon>
        <taxon>Viridiplantae</taxon>
        <taxon>Streptophyta</taxon>
        <taxon>Embryophyta</taxon>
        <taxon>Tracheophyta</taxon>
        <taxon>Spermatophyta</taxon>
        <taxon>Magnoliopsida</taxon>
        <taxon>eudicotyledons</taxon>
        <taxon>Gunneridae</taxon>
        <taxon>Pentapetalae</taxon>
        <taxon>rosids</taxon>
        <taxon>fabids</taxon>
        <taxon>Cucurbitales</taxon>
        <taxon>Cucurbitaceae</taxon>
        <taxon>Benincaseae</taxon>
        <taxon>Cucumis</taxon>
    </lineage>
</organism>
<dbReference type="Gramene" id="MELO3C027531.2.1">
    <property type="protein sequence ID" value="MELO3C027531.2.1"/>
    <property type="gene ID" value="MELO3C027531.2"/>
</dbReference>
<proteinExistence type="predicted"/>
<protein>
    <submittedName>
        <fullName evidence="1">Uncharacterized protein</fullName>
    </submittedName>
</protein>
<reference evidence="1" key="1">
    <citation type="submission" date="2023-03" db="UniProtKB">
        <authorList>
            <consortium name="EnsemblPlants"/>
        </authorList>
    </citation>
    <scope>IDENTIFICATION</scope>
</reference>
<dbReference type="AlphaFoldDB" id="A0A9I9E1P3"/>
<sequence length="73" mass="8225">PIQNEEIVEGLQFTFNSKDFNLHSWTRPSHIFPKYRSGSELVGGRTKVQSEMIKNIVNALPMSANAHLVSEPT</sequence>
<accession>A0A9I9E1P3</accession>
<name>A0A9I9E1P3_CUCME</name>